<dbReference type="Gene3D" id="3.40.50.300">
    <property type="entry name" value="P-loop containing nucleotide triphosphate hydrolases"/>
    <property type="match status" value="1"/>
</dbReference>
<reference evidence="4 5" key="1">
    <citation type="submission" date="2017-08" db="EMBL/GenBank/DDBJ databases">
        <title>Draft genome sequence of filamentous cyanobacterium Calothrix elsteri CCALA 953.</title>
        <authorList>
            <person name="Gagunashvili A.N."/>
            <person name="Elster J."/>
            <person name="Andresson O.S."/>
        </authorList>
    </citation>
    <scope>NUCLEOTIDE SEQUENCE [LARGE SCALE GENOMIC DNA]</scope>
    <source>
        <strain evidence="4 5">CCALA 953</strain>
    </source>
</reference>
<organism evidence="4 5">
    <name type="scientific">Brunnivagina elsteri CCALA 953</name>
    <dbReference type="NCBI Taxonomy" id="987040"/>
    <lineage>
        <taxon>Bacteria</taxon>
        <taxon>Bacillati</taxon>
        <taxon>Cyanobacteriota</taxon>
        <taxon>Cyanophyceae</taxon>
        <taxon>Nostocales</taxon>
        <taxon>Calotrichaceae</taxon>
        <taxon>Brunnivagina</taxon>
    </lineage>
</organism>
<sequence>MVIQAYRTGPYATTHENRIFDALLKQLEEVWGDSENLVLLLGNFYCQSCEIDAVVLKKDSITVIDFKDYGGLVKFSENTPWFADNIQIKGGSKPNPFIQIRTNKFALIDKLKEIHFPSDNQPELGHISGLVLFHKPIIFDDRQIPPKIERWFHVVDFDNTIERLSQITSCKISLSNQDLEYIVKILSIPEYISTSCGIKAATFSRKVVDKKEAELPTSLQSAISQIDKFLESSQRILIVTGMVGTGLEQLLSAIYSKTSVKGRNSSVLAPNSRISSSYPLEAKSIYTYIYSGNPRLEEEKLIYDLSESKGTEKHLYIVGDAHLISDSKFETDESRYGSGQLLKDFLYFADLNNSERQIIFLGDPFQITRGKVDESALCKQYVQAIAGFEVVEFSLNHILPQKENDALESNCLKLANSIEEGIFNQLEIISDDLQVIEAPREKTHKCQLIKDLFIGDSIYTKFVAFSHKEVNQINSDLRRSLFGRGDNICAGDIVHIHNSFYVKNKHELEHHIFIQNDSFAEVIEVSEDIQPLVQPLKGRDKPITVNFIKIKARLVENSKEIEFLCLKNYIYAEKPEVDKDTLIVFREYYKQQNQDSHQENVEDLEQSNNSSELVKFLRNDSYLNAARLRFGYALTLHRAQGQKFKTVIANMDTEQGQRNDAYFRWVYTLFSIVKDKIILSNIPLITPLDKSIWDDSQGKIGSVHPRDLIAFDPNAEKGTANIPNFPIPDKPLRNLYLYIVDKLKPEGIEVKSYNHHNYQEVYDLESKSDNVSCSLRLHYNGKYQVTKIEIVKSHPDKLATDIHNIITSNIHLENDFQNKIYYLIKEKLSQCEILIRCIEHHEYQEVYYLKSGNEDVKLQVFYDGDDFITKIFPVVYTDIQAVQKIRLALGL</sequence>
<evidence type="ECO:0008006" key="6">
    <source>
        <dbReference type="Google" id="ProtNLM"/>
    </source>
</evidence>
<accession>A0A2A2TIV8</accession>
<feature type="domain" description="TATA-binding-like protein" evidence="3">
    <location>
        <begin position="730"/>
        <end position="805"/>
    </location>
</feature>
<gene>
    <name evidence="4" type="ORF">CK510_12695</name>
</gene>
<evidence type="ECO:0000259" key="3">
    <source>
        <dbReference type="Pfam" id="PF22721"/>
    </source>
</evidence>
<dbReference type="SUPFAM" id="SSF52540">
    <property type="entry name" value="P-loop containing nucleoside triphosphate hydrolases"/>
    <property type="match status" value="1"/>
</dbReference>
<dbReference type="RefSeq" id="WP_095722053.1">
    <property type="nucleotide sequence ID" value="NZ_NTFS01000121.1"/>
</dbReference>
<dbReference type="Pfam" id="PF13538">
    <property type="entry name" value="UvrD_C_2"/>
    <property type="match status" value="1"/>
</dbReference>
<feature type="domain" description="TATA-binding-like protein" evidence="3">
    <location>
        <begin position="815"/>
        <end position="878"/>
    </location>
</feature>
<dbReference type="InterPro" id="IPR054572">
    <property type="entry name" value="TBP-TOTE"/>
</dbReference>
<protein>
    <recommendedName>
        <fullName evidence="6">NERD domain-containing protein</fullName>
    </recommendedName>
</protein>
<dbReference type="InterPro" id="IPR027417">
    <property type="entry name" value="P-loop_NTPase"/>
</dbReference>
<evidence type="ECO:0000313" key="5">
    <source>
        <dbReference type="Proteomes" id="UP000218238"/>
    </source>
</evidence>
<dbReference type="Pfam" id="PF22721">
    <property type="entry name" value="TBP-TOTE"/>
    <property type="match status" value="2"/>
</dbReference>
<feature type="domain" description="NERD" evidence="1">
    <location>
        <begin position="35"/>
        <end position="133"/>
    </location>
</feature>
<evidence type="ECO:0000313" key="4">
    <source>
        <dbReference type="EMBL" id="PAX54140.1"/>
    </source>
</evidence>
<comment type="caution">
    <text evidence="4">The sequence shown here is derived from an EMBL/GenBank/DDBJ whole genome shotgun (WGS) entry which is preliminary data.</text>
</comment>
<evidence type="ECO:0000259" key="1">
    <source>
        <dbReference type="Pfam" id="PF08378"/>
    </source>
</evidence>
<dbReference type="OrthoDB" id="9763659at2"/>
<dbReference type="AlphaFoldDB" id="A0A2A2TIV8"/>
<dbReference type="InterPro" id="IPR011528">
    <property type="entry name" value="NERD"/>
</dbReference>
<evidence type="ECO:0000259" key="2">
    <source>
        <dbReference type="Pfam" id="PF13538"/>
    </source>
</evidence>
<dbReference type="Pfam" id="PF08378">
    <property type="entry name" value="NERD"/>
    <property type="match status" value="1"/>
</dbReference>
<dbReference type="InterPro" id="IPR027785">
    <property type="entry name" value="UvrD-like_helicase_C"/>
</dbReference>
<dbReference type="EMBL" id="NTFS01000121">
    <property type="protein sequence ID" value="PAX54140.1"/>
    <property type="molecule type" value="Genomic_DNA"/>
</dbReference>
<feature type="domain" description="UvrD-like helicase C-terminal" evidence="2">
    <location>
        <begin position="631"/>
        <end position="670"/>
    </location>
</feature>
<proteinExistence type="predicted"/>
<keyword evidence="5" id="KW-1185">Reference proteome</keyword>
<dbReference type="Proteomes" id="UP000218238">
    <property type="component" value="Unassembled WGS sequence"/>
</dbReference>
<name>A0A2A2TIV8_9CYAN</name>